<dbReference type="AlphaFoldDB" id="A0A6I8M284"/>
<name>A0A6I8M284_9PSEU</name>
<dbReference type="EMBL" id="CABVGP010000003">
    <property type="protein sequence ID" value="VVJ23444.1"/>
    <property type="molecule type" value="Genomic_DNA"/>
</dbReference>
<feature type="compositionally biased region" description="Basic and acidic residues" evidence="1">
    <location>
        <begin position="1"/>
        <end position="12"/>
    </location>
</feature>
<accession>A0A6I8M284</accession>
<gene>
    <name evidence="2" type="ORF">AA23TX_08341</name>
</gene>
<keyword evidence="3" id="KW-1185">Reference proteome</keyword>
<protein>
    <submittedName>
        <fullName evidence="2">Uncharacterized protein</fullName>
    </submittedName>
</protein>
<feature type="region of interest" description="Disordered" evidence="1">
    <location>
        <begin position="1"/>
        <end position="38"/>
    </location>
</feature>
<proteinExistence type="predicted"/>
<sequence>MDNLTQHREGRLTRAAFTASRTKSKRPVDSGRPRSTKW</sequence>
<evidence type="ECO:0000256" key="1">
    <source>
        <dbReference type="SAM" id="MobiDB-lite"/>
    </source>
</evidence>
<evidence type="ECO:0000313" key="3">
    <source>
        <dbReference type="Proteomes" id="UP000399805"/>
    </source>
</evidence>
<reference evidence="2 3" key="1">
    <citation type="submission" date="2019-09" db="EMBL/GenBank/DDBJ databases">
        <authorList>
            <person name="Leyn A S."/>
        </authorList>
    </citation>
    <scope>NUCLEOTIDE SEQUENCE [LARGE SCALE GENOMIC DNA]</scope>
    <source>
        <strain evidence="2">AA231_1</strain>
    </source>
</reference>
<evidence type="ECO:0000313" key="2">
    <source>
        <dbReference type="EMBL" id="VVJ23444.1"/>
    </source>
</evidence>
<dbReference type="Proteomes" id="UP000399805">
    <property type="component" value="Unassembled WGS sequence"/>
</dbReference>
<organism evidence="2 3">
    <name type="scientific">Amycolatopsis camponoti</name>
    <dbReference type="NCBI Taxonomy" id="2606593"/>
    <lineage>
        <taxon>Bacteria</taxon>
        <taxon>Bacillati</taxon>
        <taxon>Actinomycetota</taxon>
        <taxon>Actinomycetes</taxon>
        <taxon>Pseudonocardiales</taxon>
        <taxon>Pseudonocardiaceae</taxon>
        <taxon>Amycolatopsis</taxon>
    </lineage>
</organism>